<dbReference type="PANTHER" id="PTHR43329">
    <property type="entry name" value="EPOXIDE HYDROLASE"/>
    <property type="match status" value="1"/>
</dbReference>
<dbReference type="Gene3D" id="3.40.50.1820">
    <property type="entry name" value="alpha/beta hydrolase"/>
    <property type="match status" value="1"/>
</dbReference>
<dbReference type="InterPro" id="IPR000073">
    <property type="entry name" value="AB_hydrolase_1"/>
</dbReference>
<comment type="caution">
    <text evidence="5">The sequence shown here is derived from an EMBL/GenBank/DDBJ whole genome shotgun (WGS) entry which is preliminary data.</text>
</comment>
<dbReference type="InterPro" id="IPR029058">
    <property type="entry name" value="AB_hydrolase_fold"/>
</dbReference>
<dbReference type="eggNOG" id="KOG4178">
    <property type="taxonomic scope" value="Eukaryota"/>
</dbReference>
<sequence length="166" mass="18265">MLLLHGFPQNWYCWRHQLQEFRKRFRVVALDMRGYNASGAPSGEKSYEIPLLVEDVREVIEMLGTKDKQGSVKAIVVGHDCGGVLAWVFTAQHPNLVEKLILMNTTHPSALIGDALSPRLLSIPPPVPRPSNNRAEAEAASAPPSSRSPSGWWGLVASQHKGSPHT</sequence>
<accession>A0A151PH70</accession>
<evidence type="ECO:0000313" key="5">
    <source>
        <dbReference type="EMBL" id="KYO48358.1"/>
    </source>
</evidence>
<evidence type="ECO:0000313" key="6">
    <source>
        <dbReference type="Proteomes" id="UP000050525"/>
    </source>
</evidence>
<keyword evidence="6" id="KW-1185">Reference proteome</keyword>
<dbReference type="SUPFAM" id="SSF53474">
    <property type="entry name" value="alpha/beta-Hydrolases"/>
    <property type="match status" value="1"/>
</dbReference>
<dbReference type="PRINTS" id="PR00412">
    <property type="entry name" value="EPOXHYDRLASE"/>
</dbReference>
<keyword evidence="1" id="KW-0378">Hydrolase</keyword>
<dbReference type="AlphaFoldDB" id="A0A151PH70"/>
<evidence type="ECO:0000256" key="3">
    <source>
        <dbReference type="SAM" id="MobiDB-lite"/>
    </source>
</evidence>
<dbReference type="EMBL" id="AKHW03000209">
    <property type="protein sequence ID" value="KYO48358.1"/>
    <property type="molecule type" value="Genomic_DNA"/>
</dbReference>
<protein>
    <recommendedName>
        <fullName evidence="4">AB hydrolase-1 domain-containing protein</fullName>
    </recommendedName>
</protein>
<evidence type="ECO:0000256" key="1">
    <source>
        <dbReference type="ARBA" id="ARBA00022801"/>
    </source>
</evidence>
<organism evidence="5 6">
    <name type="scientific">Alligator mississippiensis</name>
    <name type="common">American alligator</name>
    <dbReference type="NCBI Taxonomy" id="8496"/>
    <lineage>
        <taxon>Eukaryota</taxon>
        <taxon>Metazoa</taxon>
        <taxon>Chordata</taxon>
        <taxon>Craniata</taxon>
        <taxon>Vertebrata</taxon>
        <taxon>Euteleostomi</taxon>
        <taxon>Archelosauria</taxon>
        <taxon>Archosauria</taxon>
        <taxon>Crocodylia</taxon>
        <taxon>Alligatoridae</taxon>
        <taxon>Alligatorinae</taxon>
        <taxon>Alligator</taxon>
    </lineage>
</organism>
<dbReference type="STRING" id="8496.A0A151PH70"/>
<dbReference type="GO" id="GO:0004301">
    <property type="term" value="F:epoxide hydrolase activity"/>
    <property type="evidence" value="ECO:0007669"/>
    <property type="project" value="UniProtKB-ARBA"/>
</dbReference>
<reference evidence="5 6" key="1">
    <citation type="journal article" date="2012" name="Genome Biol.">
        <title>Sequencing three crocodilian genomes to illuminate the evolution of archosaurs and amniotes.</title>
        <authorList>
            <person name="St John J.A."/>
            <person name="Braun E.L."/>
            <person name="Isberg S.R."/>
            <person name="Miles L.G."/>
            <person name="Chong A.Y."/>
            <person name="Gongora J."/>
            <person name="Dalzell P."/>
            <person name="Moran C."/>
            <person name="Bed'hom B."/>
            <person name="Abzhanov A."/>
            <person name="Burgess S.C."/>
            <person name="Cooksey A.M."/>
            <person name="Castoe T.A."/>
            <person name="Crawford N.G."/>
            <person name="Densmore L.D."/>
            <person name="Drew J.C."/>
            <person name="Edwards S.V."/>
            <person name="Faircloth B.C."/>
            <person name="Fujita M.K."/>
            <person name="Greenwold M.J."/>
            <person name="Hoffmann F.G."/>
            <person name="Howard J.M."/>
            <person name="Iguchi T."/>
            <person name="Janes D.E."/>
            <person name="Khan S.Y."/>
            <person name="Kohno S."/>
            <person name="de Koning A.J."/>
            <person name="Lance S.L."/>
            <person name="McCarthy F.M."/>
            <person name="McCormack J.E."/>
            <person name="Merchant M.E."/>
            <person name="Peterson D.G."/>
            <person name="Pollock D.D."/>
            <person name="Pourmand N."/>
            <person name="Raney B.J."/>
            <person name="Roessler K.A."/>
            <person name="Sanford J.R."/>
            <person name="Sawyer R.H."/>
            <person name="Schmidt C.J."/>
            <person name="Triplett E.W."/>
            <person name="Tuberville T.D."/>
            <person name="Venegas-Anaya M."/>
            <person name="Howard J.T."/>
            <person name="Jarvis E.D."/>
            <person name="Guillette L.J.Jr."/>
            <person name="Glenn T.C."/>
            <person name="Green R.E."/>
            <person name="Ray D.A."/>
        </authorList>
    </citation>
    <scope>NUCLEOTIDE SEQUENCE [LARGE SCALE GENOMIC DNA]</scope>
    <source>
        <strain evidence="5">KSC_2009_1</strain>
    </source>
</reference>
<comment type="similarity">
    <text evidence="2">Belongs to the AB hydrolase superfamily. Epoxide hydrolase family.</text>
</comment>
<name>A0A151PH70_ALLMI</name>
<dbReference type="Pfam" id="PF00561">
    <property type="entry name" value="Abhydrolase_1"/>
    <property type="match status" value="1"/>
</dbReference>
<feature type="region of interest" description="Disordered" evidence="3">
    <location>
        <begin position="123"/>
        <end position="166"/>
    </location>
</feature>
<evidence type="ECO:0000256" key="2">
    <source>
        <dbReference type="ARBA" id="ARBA00038334"/>
    </source>
</evidence>
<proteinExistence type="inferred from homology"/>
<dbReference type="Proteomes" id="UP000050525">
    <property type="component" value="Unassembled WGS sequence"/>
</dbReference>
<feature type="compositionally biased region" description="Low complexity" evidence="3">
    <location>
        <begin position="130"/>
        <end position="150"/>
    </location>
</feature>
<feature type="domain" description="AB hydrolase-1" evidence="4">
    <location>
        <begin position="1"/>
        <end position="121"/>
    </location>
</feature>
<dbReference type="InterPro" id="IPR000639">
    <property type="entry name" value="Epox_hydrolase-like"/>
</dbReference>
<dbReference type="PRINTS" id="PR00111">
    <property type="entry name" value="ABHYDROLASE"/>
</dbReference>
<gene>
    <name evidence="5" type="ORF">Y1Q_0017124</name>
</gene>
<evidence type="ECO:0000259" key="4">
    <source>
        <dbReference type="Pfam" id="PF00561"/>
    </source>
</evidence>